<protein>
    <submittedName>
        <fullName evidence="1">Uncharacterized protein</fullName>
    </submittedName>
</protein>
<evidence type="ECO:0000313" key="2">
    <source>
        <dbReference type="Proteomes" id="UP001165405"/>
    </source>
</evidence>
<gene>
    <name evidence="1" type="ORF">L1785_04615</name>
</gene>
<dbReference type="Proteomes" id="UP001165405">
    <property type="component" value="Unassembled WGS sequence"/>
</dbReference>
<dbReference type="AlphaFoldDB" id="A0AA41U893"/>
<comment type="caution">
    <text evidence="1">The sequence shown here is derived from an EMBL/GenBank/DDBJ whole genome shotgun (WGS) entry which is preliminary data.</text>
</comment>
<proteinExistence type="predicted"/>
<accession>A0AA41U893</accession>
<organism evidence="1 2">
    <name type="scientific">Antribacter soli</name>
    <dbReference type="NCBI Taxonomy" id="2910976"/>
    <lineage>
        <taxon>Bacteria</taxon>
        <taxon>Bacillati</taxon>
        <taxon>Actinomycetota</taxon>
        <taxon>Actinomycetes</taxon>
        <taxon>Micrococcales</taxon>
        <taxon>Promicromonosporaceae</taxon>
        <taxon>Antribacter</taxon>
    </lineage>
</organism>
<name>A0AA41U893_9MICO</name>
<keyword evidence="2" id="KW-1185">Reference proteome</keyword>
<reference evidence="1" key="1">
    <citation type="submission" date="2022-01" db="EMBL/GenBank/DDBJ databases">
        <title>Antribacter sp. nov., isolated from Guizhou of China.</title>
        <authorList>
            <person name="Chengliang C."/>
            <person name="Ya Z."/>
        </authorList>
    </citation>
    <scope>NUCLEOTIDE SEQUENCE</scope>
    <source>
        <strain evidence="1">KLBMP 9083</strain>
    </source>
</reference>
<sequence length="290" mass="29809">MRSSLRLSSLLRFVGAFSGPLPVAPPAGFARPAVPDDVSRALAVLTPARRRAVLDPLGRDRGTGTMGRPRRLSLPSAEVKGGVPASQVDETTCGSAVLAMLGLAGDPRAALRLATGDAGANFAGLQRAIKRATNRRALGAVGWPERYGTPPWGAASVARYGVVRYTHRVVGAAGRRPRSRAVLLAAVGSARAGVPVPLFTGGDVARGLETAIPRHVVLLTLADGEGRDGSAVLYEPSSAALHTVPVAALLDPPDAGIDPATPEGKVRAALTRALGGWPHVTWALLPAGRA</sequence>
<dbReference type="RefSeq" id="WP_236088001.1">
    <property type="nucleotide sequence ID" value="NZ_JAKGSG010000018.1"/>
</dbReference>
<evidence type="ECO:0000313" key="1">
    <source>
        <dbReference type="EMBL" id="MCF4120257.1"/>
    </source>
</evidence>
<dbReference type="EMBL" id="JAKGSG010000018">
    <property type="protein sequence ID" value="MCF4120257.1"/>
    <property type="molecule type" value="Genomic_DNA"/>
</dbReference>